<feature type="compositionally biased region" description="Low complexity" evidence="1">
    <location>
        <begin position="14"/>
        <end position="27"/>
    </location>
</feature>
<dbReference type="EMBL" id="DS022305">
    <property type="protein sequence ID" value="OAJ40899.1"/>
    <property type="molecule type" value="Genomic_DNA"/>
</dbReference>
<dbReference type="STRING" id="403673.A0A177WLA8"/>
<sequence length="411" mass="44365">MSANSKGNKDSADTGSGSSSPLSGTSTFRPYIAGIGASATGSAGMSGLRDMVAARQLSTTSTASTISAPPPMPTRQKKLPPSIPTRPLSAASHSSSSASSSILSPTSHGAGTALRAAKMPDIVCDVIYENQRGTSLFGAPKFSKKSLLPTDFPAYSDKQGGFVVDLKLFQCRPTWEWVSDWMVDMNGDVDQEGWCYGLQFISDKWSGTCRTSHYVRRRKWIRMRRMKGASSATSGSLPSATATTPTGSVNGAGANSLDELIVKMQRARIDRERITDLKNYLLLADSPTFPPSKVTFRIELLQDLYLLTNKSYIGIDPIAHSTMRSRMQQVAGSTATSTSNGTSTRASDSQYLARIKVLQRPSGISQSNIINRVSNNAIQKRNQPSGCNHVVELTIKAKLFDLQSYLCKIKL</sequence>
<evidence type="ECO:0000259" key="2">
    <source>
        <dbReference type="SMART" id="SM00693"/>
    </source>
</evidence>
<name>A0A177WLA8_BATDL</name>
<feature type="domain" description="Peroxin/Ferlin" evidence="3">
    <location>
        <begin position="193"/>
        <end position="227"/>
    </location>
</feature>
<feature type="region of interest" description="Disordered" evidence="1">
    <location>
        <begin position="229"/>
        <end position="249"/>
    </location>
</feature>
<dbReference type="Pfam" id="PF06398">
    <property type="entry name" value="Pex24p"/>
    <property type="match status" value="1"/>
</dbReference>
<reference evidence="4 5" key="2">
    <citation type="submission" date="2016-05" db="EMBL/GenBank/DDBJ databases">
        <title>Lineage-specific infection strategies underlie the spectrum of fungal disease in amphibians.</title>
        <authorList>
            <person name="Cuomo C.A."/>
            <person name="Farrer R.A."/>
            <person name="James T."/>
            <person name="Longcore J."/>
            <person name="Birren B."/>
        </authorList>
    </citation>
    <scope>NUCLEOTIDE SEQUENCE [LARGE SCALE GENOMIC DNA]</scope>
    <source>
        <strain evidence="4 5">JEL423</strain>
    </source>
</reference>
<dbReference type="SMART" id="SM00694">
    <property type="entry name" value="DysFC"/>
    <property type="match status" value="1"/>
</dbReference>
<dbReference type="PANTHER" id="PTHR23250">
    <property type="entry name" value="DYSFERLIN-RELATED"/>
    <property type="match status" value="1"/>
</dbReference>
<proteinExistence type="predicted"/>
<dbReference type="AlphaFoldDB" id="A0A177WLA8"/>
<dbReference type="InterPro" id="IPR051513">
    <property type="entry name" value="Tectonin_beta-prop"/>
</dbReference>
<evidence type="ECO:0000313" key="4">
    <source>
        <dbReference type="EMBL" id="OAJ40899.1"/>
    </source>
</evidence>
<dbReference type="Proteomes" id="UP000077115">
    <property type="component" value="Unassembled WGS sequence"/>
</dbReference>
<dbReference type="VEuPathDB" id="FungiDB:BDEG_24581"/>
<dbReference type="GO" id="GO:0005778">
    <property type="term" value="C:peroxisomal membrane"/>
    <property type="evidence" value="ECO:0007669"/>
    <property type="project" value="UniProtKB-ARBA"/>
</dbReference>
<organism evidence="4 5">
    <name type="scientific">Batrachochytrium dendrobatidis (strain JEL423)</name>
    <dbReference type="NCBI Taxonomy" id="403673"/>
    <lineage>
        <taxon>Eukaryota</taxon>
        <taxon>Fungi</taxon>
        <taxon>Fungi incertae sedis</taxon>
        <taxon>Chytridiomycota</taxon>
        <taxon>Chytridiomycota incertae sedis</taxon>
        <taxon>Chytridiomycetes</taxon>
        <taxon>Rhizophydiales</taxon>
        <taxon>Rhizophydiales incertae sedis</taxon>
        <taxon>Batrachochytrium</taxon>
    </lineage>
</organism>
<dbReference type="PANTHER" id="PTHR23250:SF1">
    <property type="entry name" value="TECTONIN BETA-PROPELLER REPEAT-CONTAINING PROTEIN 1"/>
    <property type="match status" value="1"/>
</dbReference>
<reference evidence="4 5" key="1">
    <citation type="submission" date="2006-10" db="EMBL/GenBank/DDBJ databases">
        <title>The Genome Sequence of Batrachochytrium dendrobatidis JEL423.</title>
        <authorList>
            <consortium name="The Broad Institute Genome Sequencing Platform"/>
            <person name="Birren B."/>
            <person name="Lander E."/>
            <person name="Galagan J."/>
            <person name="Cuomo C."/>
            <person name="Devon K."/>
            <person name="Jaffe D."/>
            <person name="Butler J."/>
            <person name="Alvarez P."/>
            <person name="Gnerre S."/>
            <person name="Grabherr M."/>
            <person name="Kleber M."/>
            <person name="Mauceli E."/>
            <person name="Brockman W."/>
            <person name="Young S."/>
            <person name="LaButti K."/>
            <person name="Sykes S."/>
            <person name="DeCaprio D."/>
            <person name="Crawford M."/>
            <person name="Koehrsen M."/>
            <person name="Engels R."/>
            <person name="Montgomery P."/>
            <person name="Pearson M."/>
            <person name="Howarth C."/>
            <person name="Larson L."/>
            <person name="White J."/>
            <person name="O'Leary S."/>
            <person name="Kodira C."/>
            <person name="Zeng Q."/>
            <person name="Yandava C."/>
            <person name="Alvarado L."/>
            <person name="Longcore J."/>
            <person name="James T."/>
        </authorList>
    </citation>
    <scope>NUCLEOTIDE SEQUENCE [LARGE SCALE GENOMIC DNA]</scope>
    <source>
        <strain evidence="4 5">JEL423</strain>
    </source>
</reference>
<dbReference type="InterPro" id="IPR010482">
    <property type="entry name" value="TECPR1-like_DysF"/>
</dbReference>
<dbReference type="InterPro" id="IPR006614">
    <property type="entry name" value="Peroxin/Ferlin"/>
</dbReference>
<feature type="compositionally biased region" description="Low complexity" evidence="1">
    <location>
        <begin position="89"/>
        <end position="101"/>
    </location>
</feature>
<feature type="region of interest" description="Disordered" evidence="1">
    <location>
        <begin position="1"/>
        <end position="27"/>
    </location>
</feature>
<accession>A0A177WLA8</accession>
<feature type="compositionally biased region" description="Polar residues" evidence="1">
    <location>
        <begin position="230"/>
        <end position="249"/>
    </location>
</feature>
<evidence type="ECO:0000313" key="5">
    <source>
        <dbReference type="Proteomes" id="UP000077115"/>
    </source>
</evidence>
<dbReference type="SMART" id="SM00693">
    <property type="entry name" value="DysFN"/>
    <property type="match status" value="1"/>
</dbReference>
<protein>
    <recommendedName>
        <fullName evidence="2 3">Peroxin/Ferlin domain-containing protein</fullName>
    </recommendedName>
</protein>
<dbReference type="GO" id="GO:0007031">
    <property type="term" value="P:peroxisome organization"/>
    <property type="evidence" value="ECO:0007669"/>
    <property type="project" value="UniProtKB-ARBA"/>
</dbReference>
<feature type="region of interest" description="Disordered" evidence="1">
    <location>
        <begin position="59"/>
        <end position="105"/>
    </location>
</feature>
<gene>
    <name evidence="4" type="ORF">BDEG_24581</name>
</gene>
<evidence type="ECO:0000259" key="3">
    <source>
        <dbReference type="SMART" id="SM00694"/>
    </source>
</evidence>
<feature type="domain" description="Peroxin/Ferlin" evidence="2">
    <location>
        <begin position="120"/>
        <end position="184"/>
    </location>
</feature>
<evidence type="ECO:0000256" key="1">
    <source>
        <dbReference type="SAM" id="MobiDB-lite"/>
    </source>
</evidence>
<dbReference type="OrthoDB" id="72441at2759"/>